<feature type="domain" description="HTH LytTR-type" evidence="1">
    <location>
        <begin position="3"/>
        <end position="71"/>
    </location>
</feature>
<sequence>MYDDTILNLELKLSKKDFFKINRKFIVRHNAIKTIVKYSQNRLKIELEPSPNIKDFIFISSKNVNAFKAWLNK</sequence>
<dbReference type="Gene3D" id="2.40.50.1020">
    <property type="entry name" value="LytTr DNA-binding domain"/>
    <property type="match status" value="1"/>
</dbReference>
<organism evidence="2 3">
    <name type="scientific">Algibacter lectus</name>
    <dbReference type="NCBI Taxonomy" id="221126"/>
    <lineage>
        <taxon>Bacteria</taxon>
        <taxon>Pseudomonadati</taxon>
        <taxon>Bacteroidota</taxon>
        <taxon>Flavobacteriia</taxon>
        <taxon>Flavobacteriales</taxon>
        <taxon>Flavobacteriaceae</taxon>
        <taxon>Algibacter</taxon>
    </lineage>
</organism>
<gene>
    <name evidence="2" type="ORF">JCM19274_2221</name>
</gene>
<accession>A0A090X6C6</accession>
<comment type="caution">
    <text evidence="2">The sequence shown here is derived from an EMBL/GenBank/DDBJ whole genome shotgun (WGS) entry which is preliminary data.</text>
</comment>
<dbReference type="Proteomes" id="UP000029643">
    <property type="component" value="Unassembled WGS sequence"/>
</dbReference>
<proteinExistence type="predicted"/>
<dbReference type="InterPro" id="IPR007492">
    <property type="entry name" value="LytTR_DNA-bd_dom"/>
</dbReference>
<evidence type="ECO:0000313" key="2">
    <source>
        <dbReference type="EMBL" id="GAL81047.1"/>
    </source>
</evidence>
<dbReference type="AlphaFoldDB" id="A0A090X6C6"/>
<protein>
    <submittedName>
        <fullName evidence="2">Two-component system response regulator</fullName>
    </submittedName>
</protein>
<name>A0A090X6C6_9FLAO</name>
<dbReference type="EMBL" id="BBNU01000013">
    <property type="protein sequence ID" value="GAL81047.1"/>
    <property type="molecule type" value="Genomic_DNA"/>
</dbReference>
<reference evidence="2 3" key="1">
    <citation type="journal article" date="2014" name="Genome Announc.">
        <title>Draft Genome Sequences of Marine Flavobacterium Algibacter lectus Strains SS8 and NR4.</title>
        <authorList>
            <person name="Takatani N."/>
            <person name="Nakanishi M."/>
            <person name="Meirelles P."/>
            <person name="Mino S."/>
            <person name="Suda W."/>
            <person name="Oshima K."/>
            <person name="Hattori M."/>
            <person name="Ohkuma M."/>
            <person name="Hosokawa M."/>
            <person name="Miyashita K."/>
            <person name="Thompson F.L."/>
            <person name="Niwa A."/>
            <person name="Sawabe T."/>
            <person name="Sawabe T."/>
        </authorList>
    </citation>
    <scope>NUCLEOTIDE SEQUENCE [LARGE SCALE GENOMIC DNA]</scope>
    <source>
        <strain evidence="3">JCM19274</strain>
    </source>
</reference>
<evidence type="ECO:0000313" key="3">
    <source>
        <dbReference type="Proteomes" id="UP000029643"/>
    </source>
</evidence>
<evidence type="ECO:0000259" key="1">
    <source>
        <dbReference type="Pfam" id="PF04397"/>
    </source>
</evidence>
<dbReference type="GO" id="GO:0003677">
    <property type="term" value="F:DNA binding"/>
    <property type="evidence" value="ECO:0007669"/>
    <property type="project" value="InterPro"/>
</dbReference>
<dbReference type="Pfam" id="PF04397">
    <property type="entry name" value="LytTR"/>
    <property type="match status" value="1"/>
</dbReference>